<proteinExistence type="predicted"/>
<sequence length="614" mass="67616">MSVEELNDVVGAVGVRLDGKKLEERLKEDLVFTVPDGGAETLVSVADWRRCLADDTCDVPPDVLSKVYGPDYFLRLKQQNPALDAERRYHVHFGAGRLGLGLVVPAIAASGVPFAVVQRPKPRWQEIFLSDGESRVDVAVNDEVKVRRAEVVSRGRVPDALPSTSLVFGASQSDLAGVLGKATSFSCSLGAAMNKVMRSTLEALPELMSEADVVSRQNKARRAAETARRRRRYVPDYVLGDGASEEFSGDLNPGDDPRPVLYCAENDHAAVAALKRSLRTRVRVVDCMVDRVCTGRRIGPAGVEIDAEPWSGSIVVLEPGFTNRMVPFGRDIVSLPVSLTHADYLSERKFSLVNGMHTVLAFLTLHRLYGPSASGREYVLLKYTQMRRCDQRAVEAARSARVAALLDKYGADQIARWEGVDTREAAWDALLRFSDEVLVDRFSAIDDLVSRVLGGGVANRYQTRLLPTARWMRRRDDLGAADDLGAFFLHAAERDLLNAERRLDDDENPVGCDPFVDAECGEDDELEPPCETPLEAEAFVRGACAAAVADSKRFCNKELEITHKSLIKEQRRAGGKKFSPTVQTAIAEDKARAVAVARERRKAREGRQRDVADP</sequence>
<name>A0ABR1FUY9_AURAN</name>
<evidence type="ECO:0008006" key="3">
    <source>
        <dbReference type="Google" id="ProtNLM"/>
    </source>
</evidence>
<dbReference type="Proteomes" id="UP001363151">
    <property type="component" value="Unassembled WGS sequence"/>
</dbReference>
<dbReference type="EMBL" id="JBBJCI010000226">
    <property type="protein sequence ID" value="KAK7239166.1"/>
    <property type="molecule type" value="Genomic_DNA"/>
</dbReference>
<evidence type="ECO:0000313" key="1">
    <source>
        <dbReference type="EMBL" id="KAK7239166.1"/>
    </source>
</evidence>
<organism evidence="1 2">
    <name type="scientific">Aureococcus anophagefferens</name>
    <name type="common">Harmful bloom alga</name>
    <dbReference type="NCBI Taxonomy" id="44056"/>
    <lineage>
        <taxon>Eukaryota</taxon>
        <taxon>Sar</taxon>
        <taxon>Stramenopiles</taxon>
        <taxon>Ochrophyta</taxon>
        <taxon>Pelagophyceae</taxon>
        <taxon>Pelagomonadales</taxon>
        <taxon>Pelagomonadaceae</taxon>
        <taxon>Aureococcus</taxon>
    </lineage>
</organism>
<evidence type="ECO:0000313" key="2">
    <source>
        <dbReference type="Proteomes" id="UP001363151"/>
    </source>
</evidence>
<accession>A0ABR1FUY9</accession>
<reference evidence="1 2" key="1">
    <citation type="submission" date="2024-03" db="EMBL/GenBank/DDBJ databases">
        <title>Aureococcus anophagefferens CCMP1851 and Kratosvirus quantuckense: Draft genome of a second virus-susceptible host strain in the model system.</title>
        <authorList>
            <person name="Chase E."/>
            <person name="Truchon A.R."/>
            <person name="Schepens W."/>
            <person name="Wilhelm S.W."/>
        </authorList>
    </citation>
    <scope>NUCLEOTIDE SEQUENCE [LARGE SCALE GENOMIC DNA]</scope>
    <source>
        <strain evidence="1 2">CCMP1851</strain>
    </source>
</reference>
<protein>
    <recommendedName>
        <fullName evidence="3">Mannitol dehydrogenase C-terminal domain-containing protein</fullName>
    </recommendedName>
</protein>
<gene>
    <name evidence="1" type="ORF">SO694_00027383</name>
</gene>
<keyword evidence="2" id="KW-1185">Reference proteome</keyword>
<comment type="caution">
    <text evidence="1">The sequence shown here is derived from an EMBL/GenBank/DDBJ whole genome shotgun (WGS) entry which is preliminary data.</text>
</comment>